<organism evidence="1 2">
    <name type="scientific">Pleurodeles waltl</name>
    <name type="common">Iberian ribbed newt</name>
    <dbReference type="NCBI Taxonomy" id="8319"/>
    <lineage>
        <taxon>Eukaryota</taxon>
        <taxon>Metazoa</taxon>
        <taxon>Chordata</taxon>
        <taxon>Craniata</taxon>
        <taxon>Vertebrata</taxon>
        <taxon>Euteleostomi</taxon>
        <taxon>Amphibia</taxon>
        <taxon>Batrachia</taxon>
        <taxon>Caudata</taxon>
        <taxon>Salamandroidea</taxon>
        <taxon>Salamandridae</taxon>
        <taxon>Pleurodelinae</taxon>
        <taxon>Pleurodeles</taxon>
    </lineage>
</organism>
<dbReference type="AlphaFoldDB" id="A0AAV7SEP0"/>
<dbReference type="EMBL" id="JANPWB010000008">
    <property type="protein sequence ID" value="KAJ1161658.1"/>
    <property type="molecule type" value="Genomic_DNA"/>
</dbReference>
<accession>A0AAV7SEP0</accession>
<evidence type="ECO:0000313" key="2">
    <source>
        <dbReference type="Proteomes" id="UP001066276"/>
    </source>
</evidence>
<protein>
    <submittedName>
        <fullName evidence="1">Uncharacterized protein</fullName>
    </submittedName>
</protein>
<dbReference type="Proteomes" id="UP001066276">
    <property type="component" value="Chromosome 4_2"/>
</dbReference>
<reference evidence="1" key="1">
    <citation type="journal article" date="2022" name="bioRxiv">
        <title>Sequencing and chromosome-scale assembly of the giantPleurodeles waltlgenome.</title>
        <authorList>
            <person name="Brown T."/>
            <person name="Elewa A."/>
            <person name="Iarovenko S."/>
            <person name="Subramanian E."/>
            <person name="Araus A.J."/>
            <person name="Petzold A."/>
            <person name="Susuki M."/>
            <person name="Suzuki K.-i.T."/>
            <person name="Hayashi T."/>
            <person name="Toyoda A."/>
            <person name="Oliveira C."/>
            <person name="Osipova E."/>
            <person name="Leigh N.D."/>
            <person name="Simon A."/>
            <person name="Yun M.H."/>
        </authorList>
    </citation>
    <scope>NUCLEOTIDE SEQUENCE</scope>
    <source>
        <strain evidence="1">20211129_DDA</strain>
        <tissue evidence="1">Liver</tissue>
    </source>
</reference>
<name>A0AAV7SEP0_PLEWA</name>
<evidence type="ECO:0000313" key="1">
    <source>
        <dbReference type="EMBL" id="KAJ1161658.1"/>
    </source>
</evidence>
<proteinExistence type="predicted"/>
<comment type="caution">
    <text evidence="1">The sequence shown here is derived from an EMBL/GenBank/DDBJ whole genome shotgun (WGS) entry which is preliminary data.</text>
</comment>
<gene>
    <name evidence="1" type="ORF">NDU88_002142</name>
</gene>
<keyword evidence="2" id="KW-1185">Reference proteome</keyword>
<sequence>MSLGTPTHLQPGKWAGWGSTAVQAGPKWGSLAGASRRGFLCHRRQATPPKFRTWPSACPMICGAVPGSRDSAIVQDVYHVPLCGEPEVFHVLLVQHPVVRVRWIPVYMDTKIAEGDWSLHNGHGLNWNRRLQPGALKGVRI</sequence>